<dbReference type="RefSeq" id="WP_069833660.1">
    <property type="nucleotide sequence ID" value="NZ_MDGQ01000003.1"/>
</dbReference>
<dbReference type="Pfam" id="PF02687">
    <property type="entry name" value="FtsX"/>
    <property type="match status" value="2"/>
</dbReference>
<evidence type="ECO:0000256" key="2">
    <source>
        <dbReference type="ARBA" id="ARBA00022475"/>
    </source>
</evidence>
<dbReference type="NCBIfam" id="NF038404">
    <property type="entry name" value="perm_prefix_2"/>
    <property type="match status" value="1"/>
</dbReference>
<evidence type="ECO:0000256" key="6">
    <source>
        <dbReference type="SAM" id="Phobius"/>
    </source>
</evidence>
<keyword evidence="5 6" id="KW-0472">Membrane</keyword>
<feature type="transmembrane region" description="Helical" evidence="6">
    <location>
        <begin position="413"/>
        <end position="440"/>
    </location>
</feature>
<dbReference type="InterPro" id="IPR047699">
    <property type="entry name" value="Permease_put_prefix"/>
</dbReference>
<feature type="transmembrane region" description="Helical" evidence="6">
    <location>
        <begin position="365"/>
        <end position="392"/>
    </location>
</feature>
<evidence type="ECO:0000256" key="4">
    <source>
        <dbReference type="ARBA" id="ARBA00022989"/>
    </source>
</evidence>
<dbReference type="EMBL" id="MDGQ01000003">
    <property type="protein sequence ID" value="OEK06349.1"/>
    <property type="molecule type" value="Genomic_DNA"/>
</dbReference>
<dbReference type="OrthoDB" id="8740261at2"/>
<feature type="domain" description="ABC3 transporter permease C-terminal" evidence="7">
    <location>
        <begin position="765"/>
        <end position="877"/>
    </location>
</feature>
<accession>A0A1E5T4P7</accession>
<dbReference type="STRING" id="1563681.BFP71_01340"/>
<keyword evidence="3 6" id="KW-0812">Transmembrane</keyword>
<reference evidence="9 10" key="1">
    <citation type="submission" date="2016-08" db="EMBL/GenBank/DDBJ databases">
        <title>Draft genome of Fabibacter sp. strain SK-8.</title>
        <authorList>
            <person name="Wong S.-K."/>
            <person name="Hamasaki K."/>
            <person name="Yoshizawa S."/>
        </authorList>
    </citation>
    <scope>NUCLEOTIDE SEQUENCE [LARGE SCALE GENOMIC DNA]</scope>
    <source>
        <strain evidence="9 10">SK-8</strain>
    </source>
</reference>
<gene>
    <name evidence="9" type="ORF">BFP71_01340</name>
</gene>
<sequence length="885" mass="100546">MHNSADNNIQPPKYLQKILHWFCDDNLVEAISGDLFEGYQFTLGSVGRRRANWWYFINVIKFLKPQFMQKLKRTQDFTPKFGNYFKVALRNVGRHKLVAGINVVGLTLGLAVMIFSAEYLRHQLTSDQYMPDSDRIYRIVRKYRSQTYSNLSFSSWYSTSREGQLANMRSFSELPEVEEVGQFVISNSDIMGRGFFINANDRKFRGGPILYTNTAESIQNIFQWDFLRGSMPTNKEGVILTDKIARRYFGELADEAVGKTIRIEDKPYIVNGVVKHIPENSHFDFNVIAVVDSIPYTWGAYTFAKLREGTKDIEAVSDKITKASYIADPESESDPLEKGLQLQRLKDIHLGSQYLYEIEQNVKPVYLYLFGVVGLLVLIITITNYVNLAVAINANRLKEVGVRKVIGAKKRDVFAQFMFEAVLSTFLGLSLAILLVYALLPQFNQLLSVKLAWSTIIAPSHLMAYVLFSLLVGIISGIYPSVLLSSKPLLGLLGKHRNLSIGKMSLRKILLGMQFFLLVLMTGFGFYVNRQLKFVTETDLGFEKEGIMSFYLRGLDKIRPITAKLLTNPNIKEVGRGGTPGNLPFNTVTYKFENNDEVFDDANQVFMDYATVKMLGLNSAAFTSLDEGKEKVVLLNRAAGRNYERLTGEPMENLIGQNLIQEPEWTQDDGTVGDPEFIDGFIEDFHYFSKRESFSPLFIQVYNDLPWGYGLNVKMDTENLFETMSFIREAYAEVEKERPFNYKFLDDKLQSLYAEESKVGLIVKILSILSVVLASAGLIGLTYYNAKMKQREIAIRKVLGAGTRHILKLMSQDFLRIGLIALVAALPLTIYAINLWLDNFAFHIDTELWVLLVIGGLGLSIMLFGVLTQSYRTTRINLVEPLKQD</sequence>
<dbReference type="PANTHER" id="PTHR30572:SF18">
    <property type="entry name" value="ABC-TYPE MACROLIDE FAMILY EXPORT SYSTEM PERMEASE COMPONENT 2"/>
    <property type="match status" value="1"/>
</dbReference>
<evidence type="ECO:0000256" key="1">
    <source>
        <dbReference type="ARBA" id="ARBA00004651"/>
    </source>
</evidence>
<feature type="transmembrane region" description="Helical" evidence="6">
    <location>
        <begin position="814"/>
        <end position="836"/>
    </location>
</feature>
<comment type="caution">
    <text evidence="9">The sequence shown here is derived from an EMBL/GenBank/DDBJ whole genome shotgun (WGS) entry which is preliminary data.</text>
</comment>
<feature type="domain" description="ABC3 transporter permease C-terminal" evidence="7">
    <location>
        <begin position="372"/>
        <end position="488"/>
    </location>
</feature>
<evidence type="ECO:0000259" key="8">
    <source>
        <dbReference type="Pfam" id="PF12704"/>
    </source>
</evidence>
<feature type="domain" description="MacB-like periplasmic core" evidence="8">
    <location>
        <begin position="100"/>
        <end position="322"/>
    </location>
</feature>
<protein>
    <recommendedName>
        <fullName evidence="11">ABC transporter permease</fullName>
    </recommendedName>
</protein>
<evidence type="ECO:0000259" key="7">
    <source>
        <dbReference type="Pfam" id="PF02687"/>
    </source>
</evidence>
<evidence type="ECO:0000256" key="3">
    <source>
        <dbReference type="ARBA" id="ARBA00022692"/>
    </source>
</evidence>
<evidence type="ECO:0008006" key="11">
    <source>
        <dbReference type="Google" id="ProtNLM"/>
    </source>
</evidence>
<keyword evidence="10" id="KW-1185">Reference proteome</keyword>
<feature type="transmembrane region" description="Helical" evidence="6">
    <location>
        <begin position="761"/>
        <end position="786"/>
    </location>
</feature>
<dbReference type="InterPro" id="IPR025857">
    <property type="entry name" value="MacB_PCD"/>
</dbReference>
<evidence type="ECO:0000256" key="5">
    <source>
        <dbReference type="ARBA" id="ARBA00023136"/>
    </source>
</evidence>
<proteinExistence type="predicted"/>
<feature type="transmembrane region" description="Helical" evidence="6">
    <location>
        <begin position="97"/>
        <end position="117"/>
    </location>
</feature>
<evidence type="ECO:0000313" key="9">
    <source>
        <dbReference type="EMBL" id="OEK06349.1"/>
    </source>
</evidence>
<dbReference type="PANTHER" id="PTHR30572">
    <property type="entry name" value="MEMBRANE COMPONENT OF TRANSPORTER-RELATED"/>
    <property type="match status" value="1"/>
</dbReference>
<name>A0A1E5T4P7_9BACT</name>
<dbReference type="InterPro" id="IPR003838">
    <property type="entry name" value="ABC3_permease_C"/>
</dbReference>
<comment type="subcellular location">
    <subcellularLocation>
        <location evidence="1">Cell membrane</location>
        <topology evidence="1">Multi-pass membrane protein</topology>
    </subcellularLocation>
</comment>
<keyword evidence="2" id="KW-1003">Cell membrane</keyword>
<feature type="transmembrane region" description="Helical" evidence="6">
    <location>
        <begin position="505"/>
        <end position="528"/>
    </location>
</feature>
<evidence type="ECO:0000313" key="10">
    <source>
        <dbReference type="Proteomes" id="UP000095552"/>
    </source>
</evidence>
<dbReference type="Pfam" id="PF12704">
    <property type="entry name" value="MacB_PCD"/>
    <property type="match status" value="1"/>
</dbReference>
<feature type="transmembrane region" description="Helical" evidence="6">
    <location>
        <begin position="848"/>
        <end position="867"/>
    </location>
</feature>
<dbReference type="GO" id="GO:0005886">
    <property type="term" value="C:plasma membrane"/>
    <property type="evidence" value="ECO:0007669"/>
    <property type="project" value="UniProtKB-SubCell"/>
</dbReference>
<feature type="transmembrane region" description="Helical" evidence="6">
    <location>
        <begin position="460"/>
        <end position="484"/>
    </location>
</feature>
<dbReference type="AlphaFoldDB" id="A0A1E5T4P7"/>
<keyword evidence="4 6" id="KW-1133">Transmembrane helix</keyword>
<dbReference type="InterPro" id="IPR050250">
    <property type="entry name" value="Macrolide_Exporter_MacB"/>
</dbReference>
<dbReference type="Proteomes" id="UP000095552">
    <property type="component" value="Unassembled WGS sequence"/>
</dbReference>
<dbReference type="GO" id="GO:0022857">
    <property type="term" value="F:transmembrane transporter activity"/>
    <property type="evidence" value="ECO:0007669"/>
    <property type="project" value="TreeGrafter"/>
</dbReference>
<organism evidence="9 10">
    <name type="scientific">Roseivirga misakiensis</name>
    <dbReference type="NCBI Taxonomy" id="1563681"/>
    <lineage>
        <taxon>Bacteria</taxon>
        <taxon>Pseudomonadati</taxon>
        <taxon>Bacteroidota</taxon>
        <taxon>Cytophagia</taxon>
        <taxon>Cytophagales</taxon>
        <taxon>Roseivirgaceae</taxon>
        <taxon>Roseivirga</taxon>
    </lineage>
</organism>